<sequence>MPPRVMPGENLLVLRKFDESRRLCFPTMPNVPGDKEVVIFARFAVREHSPKPPRNCRSQKATHDKCLTMSAKFIDVIIPSTGKLYYHCVDYSAERRCLPALRECGPGLRLENLFTTTQSYSSSLKGFCSNYRN</sequence>
<dbReference type="AlphaFoldDB" id="A0A4Y2I1F4"/>
<name>A0A4Y2I1F4_ARAVE</name>
<reference evidence="1 2" key="1">
    <citation type="journal article" date="2019" name="Sci. Rep.">
        <title>Orb-weaving spider Araneus ventricosus genome elucidates the spidroin gene catalogue.</title>
        <authorList>
            <person name="Kono N."/>
            <person name="Nakamura H."/>
            <person name="Ohtoshi R."/>
            <person name="Moran D.A.P."/>
            <person name="Shinohara A."/>
            <person name="Yoshida Y."/>
            <person name="Fujiwara M."/>
            <person name="Mori M."/>
            <person name="Tomita M."/>
            <person name="Arakawa K."/>
        </authorList>
    </citation>
    <scope>NUCLEOTIDE SEQUENCE [LARGE SCALE GENOMIC DNA]</scope>
</reference>
<protein>
    <submittedName>
        <fullName evidence="1">Uncharacterized protein</fullName>
    </submittedName>
</protein>
<gene>
    <name evidence="1" type="ORF">AVEN_259467_1</name>
</gene>
<organism evidence="1 2">
    <name type="scientific">Araneus ventricosus</name>
    <name type="common">Orbweaver spider</name>
    <name type="synonym">Epeira ventricosa</name>
    <dbReference type="NCBI Taxonomy" id="182803"/>
    <lineage>
        <taxon>Eukaryota</taxon>
        <taxon>Metazoa</taxon>
        <taxon>Ecdysozoa</taxon>
        <taxon>Arthropoda</taxon>
        <taxon>Chelicerata</taxon>
        <taxon>Arachnida</taxon>
        <taxon>Araneae</taxon>
        <taxon>Araneomorphae</taxon>
        <taxon>Entelegynae</taxon>
        <taxon>Araneoidea</taxon>
        <taxon>Araneidae</taxon>
        <taxon>Araneus</taxon>
    </lineage>
</organism>
<keyword evidence="2" id="KW-1185">Reference proteome</keyword>
<evidence type="ECO:0000313" key="2">
    <source>
        <dbReference type="Proteomes" id="UP000499080"/>
    </source>
</evidence>
<dbReference type="Proteomes" id="UP000499080">
    <property type="component" value="Unassembled WGS sequence"/>
</dbReference>
<dbReference type="EMBL" id="BGPR01002323">
    <property type="protein sequence ID" value="GBM71607.1"/>
    <property type="molecule type" value="Genomic_DNA"/>
</dbReference>
<evidence type="ECO:0000313" key="1">
    <source>
        <dbReference type="EMBL" id="GBM71607.1"/>
    </source>
</evidence>
<accession>A0A4Y2I1F4</accession>
<proteinExistence type="predicted"/>
<comment type="caution">
    <text evidence="1">The sequence shown here is derived from an EMBL/GenBank/DDBJ whole genome shotgun (WGS) entry which is preliminary data.</text>
</comment>